<dbReference type="EMBL" id="JADQDO010000002">
    <property type="protein sequence ID" value="MBF9232651.1"/>
    <property type="molecule type" value="Genomic_DNA"/>
</dbReference>
<sequence length="73" mass="8267">MATSPVDNARRARERLVERRRAIIEDVASVDRVSIDYAMDLKVIQDAIDVIDKVIEEEMSERSDLYDALSGAD</sequence>
<name>A0A931BK15_9HYPH</name>
<evidence type="ECO:0000313" key="2">
    <source>
        <dbReference type="Proteomes" id="UP000599312"/>
    </source>
</evidence>
<keyword evidence="2" id="KW-1185">Reference proteome</keyword>
<dbReference type="RefSeq" id="WP_196270659.1">
    <property type="nucleotide sequence ID" value="NZ_JADQDO010000002.1"/>
</dbReference>
<protein>
    <submittedName>
        <fullName evidence="1">Uncharacterized protein</fullName>
    </submittedName>
</protein>
<gene>
    <name evidence="1" type="ORF">I2H38_04585</name>
</gene>
<dbReference type="AlphaFoldDB" id="A0A931BK15"/>
<reference evidence="1" key="1">
    <citation type="submission" date="2020-11" db="EMBL/GenBank/DDBJ databases">
        <authorList>
            <person name="Kim M.K."/>
        </authorList>
    </citation>
    <scope>NUCLEOTIDE SEQUENCE</scope>
    <source>
        <strain evidence="1">BT350</strain>
    </source>
</reference>
<dbReference type="Proteomes" id="UP000599312">
    <property type="component" value="Unassembled WGS sequence"/>
</dbReference>
<evidence type="ECO:0000313" key="1">
    <source>
        <dbReference type="EMBL" id="MBF9232651.1"/>
    </source>
</evidence>
<comment type="caution">
    <text evidence="1">The sequence shown here is derived from an EMBL/GenBank/DDBJ whole genome shotgun (WGS) entry which is preliminary data.</text>
</comment>
<proteinExistence type="predicted"/>
<accession>A0A931BK15</accession>
<organism evidence="1 2">
    <name type="scientific">Microvirga alba</name>
    <dbReference type="NCBI Taxonomy" id="2791025"/>
    <lineage>
        <taxon>Bacteria</taxon>
        <taxon>Pseudomonadati</taxon>
        <taxon>Pseudomonadota</taxon>
        <taxon>Alphaproteobacteria</taxon>
        <taxon>Hyphomicrobiales</taxon>
        <taxon>Methylobacteriaceae</taxon>
        <taxon>Microvirga</taxon>
    </lineage>
</organism>